<dbReference type="AlphaFoldDB" id="A0A939ELN4"/>
<name>A0A939ELN4_9HYPH</name>
<comment type="caution">
    <text evidence="2">The sequence shown here is derived from an EMBL/GenBank/DDBJ whole genome shotgun (WGS) entry which is preliminary data.</text>
</comment>
<keyword evidence="3" id="KW-1185">Reference proteome</keyword>
<accession>A0A939ELN4</accession>
<dbReference type="RefSeq" id="WP_206937957.1">
    <property type="nucleotide sequence ID" value="NZ_JAFLNF010000001.1"/>
</dbReference>
<evidence type="ECO:0000256" key="1">
    <source>
        <dbReference type="SAM" id="Phobius"/>
    </source>
</evidence>
<organism evidence="2 3">
    <name type="scientific">Roseibium limicola</name>
    <dbReference type="NCBI Taxonomy" id="2816037"/>
    <lineage>
        <taxon>Bacteria</taxon>
        <taxon>Pseudomonadati</taxon>
        <taxon>Pseudomonadota</taxon>
        <taxon>Alphaproteobacteria</taxon>
        <taxon>Hyphomicrobiales</taxon>
        <taxon>Stappiaceae</taxon>
        <taxon>Roseibium</taxon>
    </lineage>
</organism>
<dbReference type="EMBL" id="JAFLNF010000001">
    <property type="protein sequence ID" value="MBO0344087.1"/>
    <property type="molecule type" value="Genomic_DNA"/>
</dbReference>
<sequence length="62" mass="7074">MFDGLYLTPITGSLLLFLVVSCGHLYRDNWKKESEGWRLRSWLFGVPAGVGLLMLAFIPLKF</sequence>
<keyword evidence="1" id="KW-1133">Transmembrane helix</keyword>
<proteinExistence type="predicted"/>
<feature type="transmembrane region" description="Helical" evidence="1">
    <location>
        <begin position="6"/>
        <end position="27"/>
    </location>
</feature>
<reference evidence="2" key="1">
    <citation type="submission" date="2021-03" db="EMBL/GenBank/DDBJ databases">
        <title>Roseibium sp. CAU 1637 isolated from Incheon.</title>
        <authorList>
            <person name="Kim W."/>
        </authorList>
    </citation>
    <scope>NUCLEOTIDE SEQUENCE</scope>
    <source>
        <strain evidence="2">CAU 1637</strain>
    </source>
</reference>
<gene>
    <name evidence="2" type="ORF">J0X15_02545</name>
</gene>
<dbReference type="Proteomes" id="UP000664779">
    <property type="component" value="Unassembled WGS sequence"/>
</dbReference>
<feature type="transmembrane region" description="Helical" evidence="1">
    <location>
        <begin position="39"/>
        <end position="60"/>
    </location>
</feature>
<evidence type="ECO:0000313" key="2">
    <source>
        <dbReference type="EMBL" id="MBO0344087.1"/>
    </source>
</evidence>
<protein>
    <submittedName>
        <fullName evidence="2">Uncharacterized protein</fullName>
    </submittedName>
</protein>
<keyword evidence="1" id="KW-0472">Membrane</keyword>
<keyword evidence="1" id="KW-0812">Transmembrane</keyword>
<evidence type="ECO:0000313" key="3">
    <source>
        <dbReference type="Proteomes" id="UP000664779"/>
    </source>
</evidence>